<dbReference type="AlphaFoldDB" id="A0A4C1V8W8"/>
<sequence length="319" mass="35108">MTAVGGGKKERASAPTGALDRDISFYATRRESVLCRITASTSEGLGRSPHCDSLADHSRRCSNARTHFFLLHLPPNLPAPLCRRTPRGRSGALPRRHFQSRHDLTVSRFLRATRSGPRAPAPLSAGLIGRPFFNRAAGAAGRFRRAQNKQKREGSSSTSLAGRSLCGDETASGRRRLRRGAPGRARPRRRGRVPRNALLKLHWLATFTKIQKLGRVSTFLTGSGGSSKLEHTVCFKAVSNRTTLILKRSNALTKQFTCRLCAAAVSLLLGRIGRWSGREIARSALSLACSAQAERDNESCFFVRAAGVQRFIRRYHIKI</sequence>
<gene>
    <name evidence="2" type="ORF">EVAR_28471_1</name>
</gene>
<evidence type="ECO:0000313" key="2">
    <source>
        <dbReference type="EMBL" id="GBP35006.1"/>
    </source>
</evidence>
<evidence type="ECO:0000256" key="1">
    <source>
        <dbReference type="SAM" id="MobiDB-lite"/>
    </source>
</evidence>
<proteinExistence type="predicted"/>
<organism evidence="2 3">
    <name type="scientific">Eumeta variegata</name>
    <name type="common">Bagworm moth</name>
    <name type="synonym">Eumeta japonica</name>
    <dbReference type="NCBI Taxonomy" id="151549"/>
    <lineage>
        <taxon>Eukaryota</taxon>
        <taxon>Metazoa</taxon>
        <taxon>Ecdysozoa</taxon>
        <taxon>Arthropoda</taxon>
        <taxon>Hexapoda</taxon>
        <taxon>Insecta</taxon>
        <taxon>Pterygota</taxon>
        <taxon>Neoptera</taxon>
        <taxon>Endopterygota</taxon>
        <taxon>Lepidoptera</taxon>
        <taxon>Glossata</taxon>
        <taxon>Ditrysia</taxon>
        <taxon>Tineoidea</taxon>
        <taxon>Psychidae</taxon>
        <taxon>Oiketicinae</taxon>
        <taxon>Eumeta</taxon>
    </lineage>
</organism>
<feature type="region of interest" description="Disordered" evidence="1">
    <location>
        <begin position="141"/>
        <end position="192"/>
    </location>
</feature>
<name>A0A4C1V8W8_EUMVA</name>
<keyword evidence="3" id="KW-1185">Reference proteome</keyword>
<dbReference type="EMBL" id="BGZK01000297">
    <property type="protein sequence ID" value="GBP35006.1"/>
    <property type="molecule type" value="Genomic_DNA"/>
</dbReference>
<evidence type="ECO:0000313" key="3">
    <source>
        <dbReference type="Proteomes" id="UP000299102"/>
    </source>
</evidence>
<reference evidence="2 3" key="1">
    <citation type="journal article" date="2019" name="Commun. Biol.">
        <title>The bagworm genome reveals a unique fibroin gene that provides high tensile strength.</title>
        <authorList>
            <person name="Kono N."/>
            <person name="Nakamura H."/>
            <person name="Ohtoshi R."/>
            <person name="Tomita M."/>
            <person name="Numata K."/>
            <person name="Arakawa K."/>
        </authorList>
    </citation>
    <scope>NUCLEOTIDE SEQUENCE [LARGE SCALE GENOMIC DNA]</scope>
</reference>
<comment type="caution">
    <text evidence="2">The sequence shown here is derived from an EMBL/GenBank/DDBJ whole genome shotgun (WGS) entry which is preliminary data.</text>
</comment>
<accession>A0A4C1V8W8</accession>
<feature type="compositionally biased region" description="Basic residues" evidence="1">
    <location>
        <begin position="173"/>
        <end position="192"/>
    </location>
</feature>
<dbReference type="Proteomes" id="UP000299102">
    <property type="component" value="Unassembled WGS sequence"/>
</dbReference>
<dbReference type="OrthoDB" id="1737200at2759"/>
<protein>
    <submittedName>
        <fullName evidence="2">Uncharacterized protein</fullName>
    </submittedName>
</protein>